<feature type="transmembrane region" description="Helical" evidence="4">
    <location>
        <begin position="209"/>
        <end position="230"/>
    </location>
</feature>
<dbReference type="InterPro" id="IPR014472">
    <property type="entry name" value="CHOPT"/>
</dbReference>
<evidence type="ECO:0000256" key="2">
    <source>
        <dbReference type="ARBA" id="ARBA00010441"/>
    </source>
</evidence>
<comment type="similarity">
    <text evidence="2">Belongs to the CDP-alcohol phosphatidyltransferase class-I family.</text>
</comment>
<keyword evidence="3 4" id="KW-0472">Membrane</keyword>
<organism evidence="5 6">
    <name type="scientific">Paracoccidioides brasiliensis</name>
    <dbReference type="NCBI Taxonomy" id="121759"/>
    <lineage>
        <taxon>Eukaryota</taxon>
        <taxon>Fungi</taxon>
        <taxon>Dikarya</taxon>
        <taxon>Ascomycota</taxon>
        <taxon>Pezizomycotina</taxon>
        <taxon>Eurotiomycetes</taxon>
        <taxon>Eurotiomycetidae</taxon>
        <taxon>Onygenales</taxon>
        <taxon>Ajellomycetaceae</taxon>
        <taxon>Paracoccidioides</taxon>
    </lineage>
</organism>
<dbReference type="GO" id="GO:0008610">
    <property type="term" value="P:lipid biosynthetic process"/>
    <property type="evidence" value="ECO:0007669"/>
    <property type="project" value="UniProtKB-ARBA"/>
</dbReference>
<feature type="transmembrane region" description="Helical" evidence="4">
    <location>
        <begin position="53"/>
        <end position="74"/>
    </location>
</feature>
<dbReference type="PIRSF" id="PIRSF015665">
    <property type="entry name" value="CHOPT"/>
    <property type="match status" value="1"/>
</dbReference>
<sequence>MDFLKKIADAQESLSEDALSHLKTYKYSSVDKSFISRYILKHYWNAFVELLPLWLAPNMVTLIGFMFIVGNLILMEIAVPDLVGPVLALSISSLNLTPSMMLISSVVNDRLQHGYTTALRWGYGCIQQWTMSTGNKRGEQAPRAVWENCSRITSHGIDSLNCTLASLLQAAAMGQGSTKIGAFTTLLPCLPMFFSTWETYHTHTLYLGYINGPTEGLIIAVMMMVASGYYGPHIFSNKVADTLGHANVFGNWTFQELFVFVLGFSFWTAHFPACVYNVIRVRKRQKQPVLPVFFGWIPATVASVSAVSWLYSPYSSLLKDNRLVLFAVTMCFVIGRMTTKIILAHLTRQPFPYWTILITPLIGGAVLGNLPRFGFPAISPWLELLYLRLYLVFAFVTYMHWAYFVVNRITTYLGINCLTIKQDKPKAREPIYRSFGDARVDIPFNARPDPFADSRVKAN</sequence>
<dbReference type="Proteomes" id="UP000242814">
    <property type="component" value="Unassembled WGS sequence"/>
</dbReference>
<evidence type="ECO:0000256" key="3">
    <source>
        <dbReference type="ARBA" id="ARBA00023136"/>
    </source>
</evidence>
<accession>A0A1D2JES0</accession>
<name>A0A1D2JES0_PARBR</name>
<feature type="transmembrane region" description="Helical" evidence="4">
    <location>
        <begin position="385"/>
        <end position="406"/>
    </location>
</feature>
<evidence type="ECO:0000256" key="4">
    <source>
        <dbReference type="SAM" id="Phobius"/>
    </source>
</evidence>
<feature type="transmembrane region" description="Helical" evidence="4">
    <location>
        <begin position="323"/>
        <end position="339"/>
    </location>
</feature>
<evidence type="ECO:0008006" key="7">
    <source>
        <dbReference type="Google" id="ProtNLM"/>
    </source>
</evidence>
<comment type="caution">
    <text evidence="5">The sequence shown here is derived from an EMBL/GenBank/DDBJ whole genome shotgun (WGS) entry which is preliminary data.</text>
</comment>
<evidence type="ECO:0000313" key="5">
    <source>
        <dbReference type="EMBL" id="ODH28598.1"/>
    </source>
</evidence>
<dbReference type="AlphaFoldDB" id="A0A1D2JES0"/>
<dbReference type="VEuPathDB" id="FungiDB:PABG_00138"/>
<feature type="transmembrane region" description="Helical" evidence="4">
    <location>
        <begin position="291"/>
        <end position="311"/>
    </location>
</feature>
<reference evidence="5 6" key="1">
    <citation type="submission" date="2016-06" db="EMBL/GenBank/DDBJ databases">
        <authorList>
            <person name="Kjaerup R.B."/>
            <person name="Dalgaard T.S."/>
            <person name="Juul-Madsen H.R."/>
        </authorList>
    </citation>
    <scope>NUCLEOTIDE SEQUENCE [LARGE SCALE GENOMIC DNA]</scope>
    <source>
        <strain evidence="5 6">Pb300</strain>
    </source>
</reference>
<dbReference type="GO" id="GO:0016020">
    <property type="term" value="C:membrane"/>
    <property type="evidence" value="ECO:0007669"/>
    <property type="project" value="UniProtKB-SubCell"/>
</dbReference>
<dbReference type="PANTHER" id="PTHR10414">
    <property type="entry name" value="ETHANOLAMINEPHOSPHOTRANSFERASE"/>
    <property type="match status" value="1"/>
</dbReference>
<evidence type="ECO:0000256" key="1">
    <source>
        <dbReference type="ARBA" id="ARBA00004370"/>
    </source>
</evidence>
<feature type="transmembrane region" description="Helical" evidence="4">
    <location>
        <begin position="257"/>
        <end position="279"/>
    </location>
</feature>
<dbReference type="EMBL" id="LZYO01000144">
    <property type="protein sequence ID" value="ODH28598.1"/>
    <property type="molecule type" value="Genomic_DNA"/>
</dbReference>
<keyword evidence="4" id="KW-0812">Transmembrane</keyword>
<dbReference type="VEuPathDB" id="FungiDB:PADG_02532"/>
<dbReference type="PANTHER" id="PTHR10414:SF77">
    <property type="entry name" value="CDP-ALCOHOL PHOSPHATIDYLTRANSFERASE FAMILY PROTEIN"/>
    <property type="match status" value="1"/>
</dbReference>
<evidence type="ECO:0000313" key="6">
    <source>
        <dbReference type="Proteomes" id="UP000242814"/>
    </source>
</evidence>
<proteinExistence type="inferred from homology"/>
<comment type="subcellular location">
    <subcellularLocation>
        <location evidence="1">Membrane</location>
    </subcellularLocation>
</comment>
<gene>
    <name evidence="5" type="ORF">ACO22_03916</name>
</gene>
<feature type="transmembrane region" description="Helical" evidence="4">
    <location>
        <begin position="86"/>
        <end position="107"/>
    </location>
</feature>
<feature type="transmembrane region" description="Helical" evidence="4">
    <location>
        <begin position="351"/>
        <end position="370"/>
    </location>
</feature>
<protein>
    <recommendedName>
        <fullName evidence="7">Sn-1,2-diacylglycerol cholinephosphotransferase</fullName>
    </recommendedName>
</protein>
<keyword evidence="4" id="KW-1133">Transmembrane helix</keyword>